<dbReference type="Proteomes" id="UP000011115">
    <property type="component" value="Unassembled WGS sequence"/>
</dbReference>
<organism evidence="2 3">
    <name type="scientific">Solanum tuberosum</name>
    <name type="common">Potato</name>
    <dbReference type="NCBI Taxonomy" id="4113"/>
    <lineage>
        <taxon>Eukaryota</taxon>
        <taxon>Viridiplantae</taxon>
        <taxon>Streptophyta</taxon>
        <taxon>Embryophyta</taxon>
        <taxon>Tracheophyta</taxon>
        <taxon>Spermatophyta</taxon>
        <taxon>Magnoliopsida</taxon>
        <taxon>eudicotyledons</taxon>
        <taxon>Gunneridae</taxon>
        <taxon>Pentapetalae</taxon>
        <taxon>asterids</taxon>
        <taxon>lamiids</taxon>
        <taxon>Solanales</taxon>
        <taxon>Solanaceae</taxon>
        <taxon>Solanoideae</taxon>
        <taxon>Solaneae</taxon>
        <taxon>Solanum</taxon>
    </lineage>
</organism>
<dbReference type="EnsemblPlants" id="PGSC0003DMT400090633">
    <property type="protein sequence ID" value="PGSC0003DMT400090633"/>
    <property type="gene ID" value="PGSC0003DMG400040204"/>
</dbReference>
<protein>
    <recommendedName>
        <fullName evidence="4">Integrase core domain containing protein</fullName>
    </recommendedName>
</protein>
<dbReference type="PaxDb" id="4113-PGSC0003DMT400090633"/>
<reference evidence="2" key="2">
    <citation type="submission" date="2015-06" db="UniProtKB">
        <authorList>
            <consortium name="EnsemblPlants"/>
        </authorList>
    </citation>
    <scope>IDENTIFICATION</scope>
    <source>
        <strain evidence="2">DM1-3 516 R44</strain>
    </source>
</reference>
<evidence type="ECO:0000256" key="1">
    <source>
        <dbReference type="SAM" id="MobiDB-lite"/>
    </source>
</evidence>
<sequence length="131" mass="14532">MPKGPSHRRLDIFLENFEANPFGEPDLALQNMARPKVEGRDMPRRKRLKGITINEDAASSRVKPTKLPTTSRKGKGKGKAPPPASPEDSSDSDEIYATHFTTFESEGEHHDHQAATSEPEDELLSAQRAEL</sequence>
<feature type="region of interest" description="Disordered" evidence="1">
    <location>
        <begin position="32"/>
        <end position="131"/>
    </location>
</feature>
<dbReference type="InParanoid" id="M1DKU0"/>
<dbReference type="HOGENOM" id="CLU_029307_5_3_1"/>
<dbReference type="Gramene" id="PGSC0003DMT400090633">
    <property type="protein sequence ID" value="PGSC0003DMT400090633"/>
    <property type="gene ID" value="PGSC0003DMG400040204"/>
</dbReference>
<evidence type="ECO:0008006" key="4">
    <source>
        <dbReference type="Google" id="ProtNLM"/>
    </source>
</evidence>
<name>M1DKU0_SOLTU</name>
<dbReference type="AlphaFoldDB" id="M1DKU0"/>
<reference evidence="3" key="1">
    <citation type="journal article" date="2011" name="Nature">
        <title>Genome sequence and analysis of the tuber crop potato.</title>
        <authorList>
            <consortium name="The Potato Genome Sequencing Consortium"/>
        </authorList>
    </citation>
    <scope>NUCLEOTIDE SEQUENCE [LARGE SCALE GENOMIC DNA]</scope>
    <source>
        <strain evidence="3">cv. DM1-3 516 R44</strain>
    </source>
</reference>
<evidence type="ECO:0000313" key="2">
    <source>
        <dbReference type="EnsemblPlants" id="PGSC0003DMT400090633"/>
    </source>
</evidence>
<accession>M1DKU0</accession>
<proteinExistence type="predicted"/>
<keyword evidence="3" id="KW-1185">Reference proteome</keyword>
<evidence type="ECO:0000313" key="3">
    <source>
        <dbReference type="Proteomes" id="UP000011115"/>
    </source>
</evidence>